<name>A0ABR6GVT9_9BURK</name>
<dbReference type="PANTHER" id="PTHR46623">
    <property type="entry name" value="CARBOXYMETHYLENEBUTENOLIDASE-RELATED"/>
    <property type="match status" value="1"/>
</dbReference>
<feature type="domain" description="Dienelactone hydrolase" evidence="1">
    <location>
        <begin position="62"/>
        <end position="287"/>
    </location>
</feature>
<reference evidence="2 3" key="1">
    <citation type="submission" date="2020-08" db="EMBL/GenBank/DDBJ databases">
        <title>Genomic Encyclopedia of Type Strains, Phase III (KMG-III): the genomes of soil and plant-associated and newly described type strains.</title>
        <authorList>
            <person name="Whitman W."/>
        </authorList>
    </citation>
    <scope>NUCLEOTIDE SEQUENCE [LARGE SCALE GENOMIC DNA]</scope>
    <source>
        <strain evidence="2 3">CECT 7247</strain>
    </source>
</reference>
<dbReference type="PROSITE" id="PS51318">
    <property type="entry name" value="TAT"/>
    <property type="match status" value="1"/>
</dbReference>
<dbReference type="GO" id="GO:0008806">
    <property type="term" value="F:carboxymethylenebutenolidase activity"/>
    <property type="evidence" value="ECO:0007669"/>
    <property type="project" value="UniProtKB-EC"/>
</dbReference>
<dbReference type="Gene3D" id="3.40.50.1820">
    <property type="entry name" value="alpha/beta hydrolase"/>
    <property type="match status" value="1"/>
</dbReference>
<evidence type="ECO:0000313" key="2">
    <source>
        <dbReference type="EMBL" id="MBB3196230.1"/>
    </source>
</evidence>
<proteinExistence type="predicted"/>
<dbReference type="PANTHER" id="PTHR46623:SF6">
    <property type="entry name" value="ALPHA_BETA-HYDROLASES SUPERFAMILY PROTEIN"/>
    <property type="match status" value="1"/>
</dbReference>
<dbReference type="InterPro" id="IPR029058">
    <property type="entry name" value="AB_hydrolase_fold"/>
</dbReference>
<dbReference type="EC" id="3.1.1.45" evidence="2"/>
<comment type="caution">
    <text evidence="2">The sequence shown here is derived from an EMBL/GenBank/DDBJ whole genome shotgun (WGS) entry which is preliminary data.</text>
</comment>
<accession>A0ABR6GVT9</accession>
<organism evidence="2 3">
    <name type="scientific">Roseateles terrae</name>
    <dbReference type="NCBI Taxonomy" id="431060"/>
    <lineage>
        <taxon>Bacteria</taxon>
        <taxon>Pseudomonadati</taxon>
        <taxon>Pseudomonadota</taxon>
        <taxon>Betaproteobacteria</taxon>
        <taxon>Burkholderiales</taxon>
        <taxon>Sphaerotilaceae</taxon>
        <taxon>Roseateles</taxon>
    </lineage>
</organism>
<dbReference type="InterPro" id="IPR006311">
    <property type="entry name" value="TAT_signal"/>
</dbReference>
<dbReference type="Proteomes" id="UP000574369">
    <property type="component" value="Unassembled WGS sequence"/>
</dbReference>
<dbReference type="InterPro" id="IPR051049">
    <property type="entry name" value="Dienelactone_hydrolase-like"/>
</dbReference>
<keyword evidence="3" id="KW-1185">Reference proteome</keyword>
<dbReference type="EMBL" id="JACHXO010000007">
    <property type="protein sequence ID" value="MBB3196230.1"/>
    <property type="molecule type" value="Genomic_DNA"/>
</dbReference>
<sequence length="289" mass="30751">MTTEDFDSLVPKRSFNRRDFVGTAVGSGFAAAVLPVSAQTITTDTQGLEAGPVTVPVGDFQMPAYAAWPAGKKNAPVVLVISEIFGVHEHIADVARRFAKQGYFAVAPDLFVRQGDAKAVTDIARLMSEIISKVPDEQVMRDLDATVAWAKSKGGNTGHLGITGFCWGGRITWLFAAHNPAVKAGVAWYGRLQGSSTPLTPKHPIDVVGQLKAPVLGLYGGQDGGIPVASVAAMQEALQQGSKAAKASEFVVYKDAGHAFHADYRPSYRADAAKDGWAKCLAWFKQHGV</sequence>
<evidence type="ECO:0000259" key="1">
    <source>
        <dbReference type="Pfam" id="PF01738"/>
    </source>
</evidence>
<dbReference type="InterPro" id="IPR002925">
    <property type="entry name" value="Dienelactn_hydro"/>
</dbReference>
<gene>
    <name evidence="2" type="ORF">FHS28_003642</name>
</gene>
<dbReference type="SUPFAM" id="SSF53474">
    <property type="entry name" value="alpha/beta-Hydrolases"/>
    <property type="match status" value="1"/>
</dbReference>
<evidence type="ECO:0000313" key="3">
    <source>
        <dbReference type="Proteomes" id="UP000574369"/>
    </source>
</evidence>
<protein>
    <submittedName>
        <fullName evidence="2">Carboxymethylenebutenolidase</fullName>
        <ecNumber evidence="2">3.1.1.45</ecNumber>
    </submittedName>
</protein>
<keyword evidence="2" id="KW-0378">Hydrolase</keyword>
<dbReference type="Pfam" id="PF01738">
    <property type="entry name" value="DLH"/>
    <property type="match status" value="1"/>
</dbReference>
<dbReference type="RefSeq" id="WP_088454306.1">
    <property type="nucleotide sequence ID" value="NZ_JACHXO010000007.1"/>
</dbReference>